<dbReference type="RefSeq" id="WP_222424749.1">
    <property type="nucleotide sequence ID" value="NZ_ML675578.1"/>
</dbReference>
<comment type="similarity">
    <text evidence="2">Belongs to the monovalent cation:proton antiporter 2 (CPA2) transporter (TC 2.A.37) family.</text>
</comment>
<feature type="transmembrane region" description="Helical" evidence="7">
    <location>
        <begin position="12"/>
        <end position="29"/>
    </location>
</feature>
<evidence type="ECO:0000256" key="2">
    <source>
        <dbReference type="ARBA" id="ARBA00005551"/>
    </source>
</evidence>
<feature type="transmembrane region" description="Helical" evidence="7">
    <location>
        <begin position="361"/>
        <end position="381"/>
    </location>
</feature>
<feature type="transmembrane region" description="Helical" evidence="7">
    <location>
        <begin position="275"/>
        <end position="293"/>
    </location>
</feature>
<feature type="transmembrane region" description="Helical" evidence="7">
    <location>
        <begin position="182"/>
        <end position="202"/>
    </location>
</feature>
<evidence type="ECO:0000256" key="3">
    <source>
        <dbReference type="ARBA" id="ARBA00022448"/>
    </source>
</evidence>
<evidence type="ECO:0000256" key="7">
    <source>
        <dbReference type="SAM" id="Phobius"/>
    </source>
</evidence>
<dbReference type="GO" id="GO:1902600">
    <property type="term" value="P:proton transmembrane transport"/>
    <property type="evidence" value="ECO:0007669"/>
    <property type="project" value="InterPro"/>
</dbReference>
<feature type="domain" description="Cation/H+ exchanger transmembrane" evidence="8">
    <location>
        <begin position="17"/>
        <end position="381"/>
    </location>
</feature>
<feature type="transmembrane region" description="Helical" evidence="7">
    <location>
        <begin position="222"/>
        <end position="255"/>
    </location>
</feature>
<evidence type="ECO:0000259" key="8">
    <source>
        <dbReference type="Pfam" id="PF00999"/>
    </source>
</evidence>
<dbReference type="InterPro" id="IPR006153">
    <property type="entry name" value="Cation/H_exchanger_TM"/>
</dbReference>
<evidence type="ECO:0000256" key="4">
    <source>
        <dbReference type="ARBA" id="ARBA00022692"/>
    </source>
</evidence>
<sequence length="406" mass="43382">MAIEITQILQDFATIMIIAAVMTIISYKLKQPLILGYIGAGIIIGPHTPPFSFISNVEVLNLFAEIGIILLLFTVGMEFPIRNLKKIGKRATIITVAEQAGTLIAGFFVGQALNMSFYDSLFMAVALSVSSTVVIMKVLEELKILREEASYLTLGILIIEDIIILSIFALLQSTTVTGNISIVEILIPIGITIVFIAGVLIIGSRTIPRLVDFVARTNQSDVLVVAVLGLAFGFAYVSNLLGISVAVGAFFAGVLIAESKSHAVTSILTTPIRDMFVALFFVSVGALMDINLIPVFIIPALLLVGVTSVVKFAIVFLTSRYQGFSKLTAMQTGISLSSSRGGEMSLIVAKGGIDIGVVSSFILPIIGTITLISTFLAPYLIKLGLKLAERKNDVNSESESPDDSKS</sequence>
<dbReference type="GO" id="GO:0016020">
    <property type="term" value="C:membrane"/>
    <property type="evidence" value="ECO:0007669"/>
    <property type="project" value="UniProtKB-SubCell"/>
</dbReference>
<evidence type="ECO:0000313" key="9">
    <source>
        <dbReference type="EMBL" id="TVP42017.1"/>
    </source>
</evidence>
<gene>
    <name evidence="9" type="ORF">NARC_10423</name>
</gene>
<proteinExistence type="inferred from homology"/>
<dbReference type="Proteomes" id="UP000315289">
    <property type="component" value="Unassembled WGS sequence"/>
</dbReference>
<dbReference type="PANTHER" id="PTHR42751:SF3">
    <property type="entry name" value="SODIUM_GLUTAMATE SYMPORTER"/>
    <property type="match status" value="1"/>
</dbReference>
<reference evidence="9 10" key="1">
    <citation type="journal article" date="2019" name="Front. Microbiol.">
        <title>Ammonia Oxidation by the Arctic Terrestrial Thaumarchaeote Candidatus Nitrosocosmicus arcticus Is Stimulated by Increasing Temperatures.</title>
        <authorList>
            <person name="Alves R.J.E."/>
            <person name="Kerou M."/>
            <person name="Zappe A."/>
            <person name="Bittner R."/>
            <person name="Abby S.S."/>
            <person name="Schmidt H.A."/>
            <person name="Pfeifer K."/>
            <person name="Schleper C."/>
        </authorList>
    </citation>
    <scope>NUCLEOTIDE SEQUENCE [LARGE SCALE GENOMIC DNA]</scope>
    <source>
        <strain evidence="9 10">Kfb</strain>
    </source>
</reference>
<keyword evidence="10" id="KW-1185">Reference proteome</keyword>
<dbReference type="Gene3D" id="1.20.1530.20">
    <property type="match status" value="1"/>
</dbReference>
<dbReference type="InterPro" id="IPR038770">
    <property type="entry name" value="Na+/solute_symporter_sf"/>
</dbReference>
<evidence type="ECO:0000256" key="1">
    <source>
        <dbReference type="ARBA" id="ARBA00004141"/>
    </source>
</evidence>
<comment type="subcellular location">
    <subcellularLocation>
        <location evidence="1">Membrane</location>
        <topology evidence="1">Multi-pass membrane protein</topology>
    </subcellularLocation>
</comment>
<feature type="transmembrane region" description="Helical" evidence="7">
    <location>
        <begin position="300"/>
        <end position="318"/>
    </location>
</feature>
<keyword evidence="3" id="KW-0813">Transport</keyword>
<dbReference type="EMBL" id="VOAH01000001">
    <property type="protein sequence ID" value="TVP42017.1"/>
    <property type="molecule type" value="Genomic_DNA"/>
</dbReference>
<accession>A0A557SZI7</accession>
<feature type="transmembrane region" description="Helical" evidence="7">
    <location>
        <begin position="91"/>
        <end position="109"/>
    </location>
</feature>
<feature type="transmembrane region" description="Helical" evidence="7">
    <location>
        <begin position="59"/>
        <end position="79"/>
    </location>
</feature>
<dbReference type="PANTHER" id="PTHR42751">
    <property type="entry name" value="SODIUM/HYDROGEN EXCHANGER FAMILY/TRKA DOMAIN PROTEIN"/>
    <property type="match status" value="1"/>
</dbReference>
<keyword evidence="5 7" id="KW-1133">Transmembrane helix</keyword>
<feature type="transmembrane region" description="Helical" evidence="7">
    <location>
        <begin position="151"/>
        <end position="170"/>
    </location>
</feature>
<dbReference type="GO" id="GO:0015297">
    <property type="term" value="F:antiporter activity"/>
    <property type="evidence" value="ECO:0007669"/>
    <property type="project" value="InterPro"/>
</dbReference>
<keyword evidence="6 7" id="KW-0472">Membrane</keyword>
<protein>
    <submittedName>
        <fullName evidence="9">CPA2 family monovalent cation:proton antiporter</fullName>
    </submittedName>
</protein>
<dbReference type="Pfam" id="PF00999">
    <property type="entry name" value="Na_H_Exchanger"/>
    <property type="match status" value="1"/>
</dbReference>
<dbReference type="AlphaFoldDB" id="A0A557SZI7"/>
<comment type="caution">
    <text evidence="9">The sequence shown here is derived from an EMBL/GenBank/DDBJ whole genome shotgun (WGS) entry which is preliminary data.</text>
</comment>
<evidence type="ECO:0000313" key="10">
    <source>
        <dbReference type="Proteomes" id="UP000315289"/>
    </source>
</evidence>
<evidence type="ECO:0000256" key="5">
    <source>
        <dbReference type="ARBA" id="ARBA00022989"/>
    </source>
</evidence>
<evidence type="ECO:0000256" key="6">
    <source>
        <dbReference type="ARBA" id="ARBA00023136"/>
    </source>
</evidence>
<organism evidence="9 10">
    <name type="scientific">Candidatus Nitrosocosmicus arcticus</name>
    <dbReference type="NCBI Taxonomy" id="2035267"/>
    <lineage>
        <taxon>Archaea</taxon>
        <taxon>Nitrososphaerota</taxon>
        <taxon>Nitrososphaeria</taxon>
        <taxon>Nitrososphaerales</taxon>
        <taxon>Nitrososphaeraceae</taxon>
        <taxon>Candidatus Nitrosocosmicus</taxon>
    </lineage>
</organism>
<keyword evidence="4 7" id="KW-0812">Transmembrane</keyword>
<feature type="transmembrane region" description="Helical" evidence="7">
    <location>
        <begin position="121"/>
        <end position="139"/>
    </location>
</feature>
<name>A0A557SZI7_9ARCH</name>